<dbReference type="PANTHER" id="PTHR43498">
    <property type="entry name" value="FERREDOXIN:COB-COM HETERODISULFIDE REDUCTASE SUBUNIT A"/>
    <property type="match status" value="1"/>
</dbReference>
<name>A0A3B0UCC4_9ZZZZ</name>
<keyword evidence="7" id="KW-0408">Iron</keyword>
<dbReference type="EC" id="1.8.98.1" evidence="10"/>
<dbReference type="SUPFAM" id="SSF51905">
    <property type="entry name" value="FAD/NAD(P)-binding domain"/>
    <property type="match status" value="1"/>
</dbReference>
<evidence type="ECO:0000256" key="1">
    <source>
        <dbReference type="ARBA" id="ARBA00001974"/>
    </source>
</evidence>
<comment type="cofactor">
    <cofactor evidence="1">
        <name>FAD</name>
        <dbReference type="ChEBI" id="CHEBI:57692"/>
    </cofactor>
</comment>
<evidence type="ECO:0000313" key="10">
    <source>
        <dbReference type="EMBL" id="VAW22977.1"/>
    </source>
</evidence>
<dbReference type="GO" id="GO:0051912">
    <property type="term" value="F:CoB--CoM heterodisulfide reductase activity"/>
    <property type="evidence" value="ECO:0007669"/>
    <property type="project" value="UniProtKB-EC"/>
</dbReference>
<dbReference type="InterPro" id="IPR039650">
    <property type="entry name" value="HdrA-like"/>
</dbReference>
<dbReference type="PROSITE" id="PS51379">
    <property type="entry name" value="4FE4S_FER_2"/>
    <property type="match status" value="2"/>
</dbReference>
<evidence type="ECO:0000256" key="8">
    <source>
        <dbReference type="ARBA" id="ARBA00023014"/>
    </source>
</evidence>
<gene>
    <name evidence="10" type="ORF">MNBD_BACTEROID01-2378</name>
</gene>
<feature type="domain" description="4Fe-4S ferredoxin-type" evidence="9">
    <location>
        <begin position="150"/>
        <end position="179"/>
    </location>
</feature>
<reference evidence="10" key="1">
    <citation type="submission" date="2018-06" db="EMBL/GenBank/DDBJ databases">
        <authorList>
            <person name="Zhirakovskaya E."/>
        </authorList>
    </citation>
    <scope>NUCLEOTIDE SEQUENCE</scope>
</reference>
<protein>
    <submittedName>
        <fullName evidence="10">CoB--CoM heterodisulfide reductase subunit A</fullName>
        <ecNumber evidence="10">1.8.98.1</ecNumber>
    </submittedName>
</protein>
<dbReference type="GO" id="GO:0046872">
    <property type="term" value="F:metal ion binding"/>
    <property type="evidence" value="ECO:0007669"/>
    <property type="project" value="UniProtKB-KW"/>
</dbReference>
<keyword evidence="5" id="KW-0285">Flavoprotein</keyword>
<dbReference type="Gene3D" id="3.30.70.3270">
    <property type="match status" value="1"/>
</dbReference>
<keyword evidence="3" id="KW-0004">4Fe-4S</keyword>
<keyword evidence="4" id="KW-0479">Metal-binding</keyword>
<dbReference type="InterPro" id="IPR017900">
    <property type="entry name" value="4Fe4S_Fe_S_CS"/>
</dbReference>
<evidence type="ECO:0000256" key="6">
    <source>
        <dbReference type="ARBA" id="ARBA00023002"/>
    </source>
</evidence>
<comment type="similarity">
    <text evidence="2">Belongs to the HdrA family.</text>
</comment>
<organism evidence="10">
    <name type="scientific">hydrothermal vent metagenome</name>
    <dbReference type="NCBI Taxonomy" id="652676"/>
    <lineage>
        <taxon>unclassified sequences</taxon>
        <taxon>metagenomes</taxon>
        <taxon>ecological metagenomes</taxon>
    </lineage>
</organism>
<proteinExistence type="inferred from homology"/>
<keyword evidence="5" id="KW-0274">FAD</keyword>
<dbReference type="PRINTS" id="PR00368">
    <property type="entry name" value="FADPNR"/>
</dbReference>
<feature type="domain" description="4Fe-4S ferredoxin-type" evidence="9">
    <location>
        <begin position="102"/>
        <end position="132"/>
    </location>
</feature>
<dbReference type="GO" id="GO:0051539">
    <property type="term" value="F:4 iron, 4 sulfur cluster binding"/>
    <property type="evidence" value="ECO:0007669"/>
    <property type="project" value="UniProtKB-KW"/>
</dbReference>
<accession>A0A3B0UCC4</accession>
<dbReference type="InterPro" id="IPR017896">
    <property type="entry name" value="4Fe4S_Fe-S-bd"/>
</dbReference>
<dbReference type="Gene3D" id="3.50.50.60">
    <property type="entry name" value="FAD/NAD(P)-binding domain"/>
    <property type="match status" value="2"/>
</dbReference>
<dbReference type="PANTHER" id="PTHR43498:SF1">
    <property type="entry name" value="COB--COM HETERODISULFIDE REDUCTASE IRON-SULFUR SUBUNIT A"/>
    <property type="match status" value="1"/>
</dbReference>
<dbReference type="InterPro" id="IPR023753">
    <property type="entry name" value="FAD/NAD-binding_dom"/>
</dbReference>
<evidence type="ECO:0000256" key="7">
    <source>
        <dbReference type="ARBA" id="ARBA00023004"/>
    </source>
</evidence>
<keyword evidence="8" id="KW-0411">Iron-sulfur</keyword>
<evidence type="ECO:0000256" key="4">
    <source>
        <dbReference type="ARBA" id="ARBA00022723"/>
    </source>
</evidence>
<evidence type="ECO:0000256" key="3">
    <source>
        <dbReference type="ARBA" id="ARBA00022485"/>
    </source>
</evidence>
<dbReference type="Pfam" id="PF13183">
    <property type="entry name" value="Fer4_8"/>
    <property type="match status" value="1"/>
</dbReference>
<sequence length="433" mass="47125">MQEANSLQYDVLVVGGGIAGGEAALNLANLGYKVLLIEKELSIGGKMILLSKVFPTLDCAACITTPKVSEIARHQNITILTSTEAVKVDKKGEHQFEVIIRKKPRYVNIEDCTGCQLCEEACPVSVTDQYQYGMVGRKAAYIPFSIASPRAAAIDIENCTLCGACERACPTKCIDFTQTETEELIKVKSVVVATGFNLFDPLKIPRYGYGNFKNIITSMQMERQLAPTRPFNTILRPGDGKMPDNIAYVLCTGSRDKSVGNPICSQICCMYSIKQAQLIMGGLPMADVTIYYLHIRAFGKGFNEFYGQAQDMGVEFVKGKVGKITEKENGNLLLRYEDIEAGTVKEAEHDMVVLSVGVLPNQGISDIFENQKLELDPFNYINQADILASPAKTSIDGVFVAGTATGPMDIPDSILSGGSASAETTNYLRRATL</sequence>
<evidence type="ECO:0000259" key="9">
    <source>
        <dbReference type="PROSITE" id="PS51379"/>
    </source>
</evidence>
<dbReference type="InterPro" id="IPR036188">
    <property type="entry name" value="FAD/NAD-bd_sf"/>
</dbReference>
<evidence type="ECO:0000256" key="5">
    <source>
        <dbReference type="ARBA" id="ARBA00022827"/>
    </source>
</evidence>
<evidence type="ECO:0000256" key="2">
    <source>
        <dbReference type="ARBA" id="ARBA00006561"/>
    </source>
</evidence>
<dbReference type="Pfam" id="PF07992">
    <property type="entry name" value="Pyr_redox_2"/>
    <property type="match status" value="2"/>
</dbReference>
<dbReference type="EMBL" id="UOEP01000182">
    <property type="protein sequence ID" value="VAW22977.1"/>
    <property type="molecule type" value="Genomic_DNA"/>
</dbReference>
<dbReference type="AlphaFoldDB" id="A0A3B0UCC4"/>
<dbReference type="PROSITE" id="PS00198">
    <property type="entry name" value="4FE4S_FER_1"/>
    <property type="match status" value="1"/>
</dbReference>
<keyword evidence="6 10" id="KW-0560">Oxidoreductase</keyword>